<reference evidence="1 2" key="1">
    <citation type="submission" date="2023-11" db="EMBL/GenBank/DDBJ databases">
        <title>Lentzea sokolovensis, sp. nov., Lentzea kristufkii, sp. nov., and Lentzea miocenensis, sp. nov., rare actinobacteria from Sokolov Coal Basin, Miocene lacustrine sediment, Czech Republic.</title>
        <authorList>
            <person name="Lara A."/>
            <person name="Kotroba L."/>
            <person name="Nouioui I."/>
            <person name="Neumann-Schaal M."/>
            <person name="Mast Y."/>
            <person name="Chronakova A."/>
        </authorList>
    </citation>
    <scope>NUCLEOTIDE SEQUENCE [LARGE SCALE GENOMIC DNA]</scope>
    <source>
        <strain evidence="1 2">BCCO 10_0856</strain>
    </source>
</reference>
<dbReference type="RefSeq" id="WP_319967128.1">
    <property type="nucleotide sequence ID" value="NZ_JAXAVW010000013.1"/>
</dbReference>
<comment type="caution">
    <text evidence="1">The sequence shown here is derived from an EMBL/GenBank/DDBJ whole genome shotgun (WGS) entry which is preliminary data.</text>
</comment>
<gene>
    <name evidence="1" type="ORF">SK803_17770</name>
</gene>
<protein>
    <submittedName>
        <fullName evidence="1">Uncharacterized protein</fullName>
    </submittedName>
</protein>
<name>A0ABU4T1P5_9PSEU</name>
<evidence type="ECO:0000313" key="2">
    <source>
        <dbReference type="Proteomes" id="UP001285521"/>
    </source>
</evidence>
<sequence>MAHIDQLSAGAPVAGIAEPHQSTVASIQRAVGLGLFSVVEAELMIDRIRALVTTHTAGVLPDSPDGTDT</sequence>
<accession>A0ABU4T1P5</accession>
<dbReference type="Proteomes" id="UP001285521">
    <property type="component" value="Unassembled WGS sequence"/>
</dbReference>
<proteinExistence type="predicted"/>
<keyword evidence="2" id="KW-1185">Reference proteome</keyword>
<evidence type="ECO:0000313" key="1">
    <source>
        <dbReference type="EMBL" id="MDX8032076.1"/>
    </source>
</evidence>
<dbReference type="EMBL" id="JAXAVW010000013">
    <property type="protein sequence ID" value="MDX8032076.1"/>
    <property type="molecule type" value="Genomic_DNA"/>
</dbReference>
<organism evidence="1 2">
    <name type="scientific">Lentzea miocenica</name>
    <dbReference type="NCBI Taxonomy" id="3095431"/>
    <lineage>
        <taxon>Bacteria</taxon>
        <taxon>Bacillati</taxon>
        <taxon>Actinomycetota</taxon>
        <taxon>Actinomycetes</taxon>
        <taxon>Pseudonocardiales</taxon>
        <taxon>Pseudonocardiaceae</taxon>
        <taxon>Lentzea</taxon>
    </lineage>
</organism>